<evidence type="ECO:0000313" key="2">
    <source>
        <dbReference type="EMBL" id="CDJ39443.1"/>
    </source>
</evidence>
<dbReference type="VEuPathDB" id="ToxoDB:ETH_00038730"/>
<dbReference type="RefSeq" id="XP_013230198.1">
    <property type="nucleotide sequence ID" value="XM_013374744.1"/>
</dbReference>
<evidence type="ECO:0000256" key="1">
    <source>
        <dbReference type="SAM" id="MobiDB-lite"/>
    </source>
</evidence>
<dbReference type="AlphaFoldDB" id="U6KRB0"/>
<sequence length="138" mass="14124">RSSEGDLPCGESSALSEVYVHLKLQQHFLGLVSSIPFPHLNSIIQINLGPFASPPEEQNAPQEQGDGEPELLLFRKPAAAAAAAAVEVGDIVEQQESGGTSPSASEEAAAAAEEAAAAASTASSAALEESSSNKGIWQ</sequence>
<feature type="non-terminal residue" evidence="2">
    <location>
        <position position="1"/>
    </location>
</feature>
<evidence type="ECO:0000313" key="3">
    <source>
        <dbReference type="Proteomes" id="UP000030747"/>
    </source>
</evidence>
<gene>
    <name evidence="2" type="ORF">ETH_00038730</name>
</gene>
<name>U6KRB0_EIMTE</name>
<feature type="region of interest" description="Disordered" evidence="1">
    <location>
        <begin position="49"/>
        <end position="71"/>
    </location>
</feature>
<feature type="compositionally biased region" description="Low complexity" evidence="1">
    <location>
        <begin position="103"/>
        <end position="132"/>
    </location>
</feature>
<protein>
    <submittedName>
        <fullName evidence="2">Uncharacterized protein</fullName>
    </submittedName>
</protein>
<proteinExistence type="predicted"/>
<dbReference type="Proteomes" id="UP000030747">
    <property type="component" value="Unassembled WGS sequence"/>
</dbReference>
<reference evidence="2" key="2">
    <citation type="submission" date="2013-10" db="EMBL/GenBank/DDBJ databases">
        <authorList>
            <person name="Aslett M."/>
        </authorList>
    </citation>
    <scope>NUCLEOTIDE SEQUENCE [LARGE SCALE GENOMIC DNA]</scope>
    <source>
        <strain evidence="2">Houghton</strain>
    </source>
</reference>
<dbReference type="EMBL" id="HG674403">
    <property type="protein sequence ID" value="CDJ39443.1"/>
    <property type="molecule type" value="Genomic_DNA"/>
</dbReference>
<reference evidence="2" key="1">
    <citation type="submission" date="2013-10" db="EMBL/GenBank/DDBJ databases">
        <title>Genomic analysis of the causative agents of coccidiosis in chickens.</title>
        <authorList>
            <person name="Reid A.J."/>
            <person name="Blake D."/>
            <person name="Billington K."/>
            <person name="Browne H."/>
            <person name="Dunn M."/>
            <person name="Hung S."/>
            <person name="Kawahara F."/>
            <person name="Miranda-Saavedra D."/>
            <person name="Mourier T."/>
            <person name="Nagra H."/>
            <person name="Otto T.D."/>
            <person name="Rawlings N."/>
            <person name="Sanchez A."/>
            <person name="Sanders M."/>
            <person name="Subramaniam C."/>
            <person name="Tay Y."/>
            <person name="Dear P."/>
            <person name="Doerig C."/>
            <person name="Gruber A."/>
            <person name="Parkinson J."/>
            <person name="Shirley M."/>
            <person name="Wan K.L."/>
            <person name="Berriman M."/>
            <person name="Tomley F."/>
            <person name="Pain A."/>
        </authorList>
    </citation>
    <scope>NUCLEOTIDE SEQUENCE [LARGE SCALE GENOMIC DNA]</scope>
    <source>
        <strain evidence="2">Houghton</strain>
    </source>
</reference>
<accession>U6KRB0</accession>
<dbReference type="GeneID" id="25256787"/>
<organism evidence="2 3">
    <name type="scientific">Eimeria tenella</name>
    <name type="common">Coccidian parasite</name>
    <dbReference type="NCBI Taxonomy" id="5802"/>
    <lineage>
        <taxon>Eukaryota</taxon>
        <taxon>Sar</taxon>
        <taxon>Alveolata</taxon>
        <taxon>Apicomplexa</taxon>
        <taxon>Conoidasida</taxon>
        <taxon>Coccidia</taxon>
        <taxon>Eucoccidiorida</taxon>
        <taxon>Eimeriorina</taxon>
        <taxon>Eimeriidae</taxon>
        <taxon>Eimeria</taxon>
    </lineage>
</organism>
<feature type="region of interest" description="Disordered" evidence="1">
    <location>
        <begin position="92"/>
        <end position="138"/>
    </location>
</feature>
<keyword evidence="3" id="KW-1185">Reference proteome</keyword>